<dbReference type="GeneTree" id="ENSGT01130000278738"/>
<accession>A0A2K5NPU6</accession>
<proteinExistence type="predicted"/>
<evidence type="ECO:0000313" key="3">
    <source>
        <dbReference type="Proteomes" id="UP000233060"/>
    </source>
</evidence>
<dbReference type="Bgee" id="ENSCATG00000042318">
    <property type="expression patterns" value="Expressed in thymus and 12 other cell types or tissues"/>
</dbReference>
<organism evidence="2 3">
    <name type="scientific">Cercocebus atys</name>
    <name type="common">Sooty mangabey</name>
    <name type="synonym">Cercocebus torquatus atys</name>
    <dbReference type="NCBI Taxonomy" id="9531"/>
    <lineage>
        <taxon>Eukaryota</taxon>
        <taxon>Metazoa</taxon>
        <taxon>Chordata</taxon>
        <taxon>Craniata</taxon>
        <taxon>Vertebrata</taxon>
        <taxon>Euteleostomi</taxon>
        <taxon>Mammalia</taxon>
        <taxon>Eutheria</taxon>
        <taxon>Euarchontoglires</taxon>
        <taxon>Primates</taxon>
        <taxon>Haplorrhini</taxon>
        <taxon>Catarrhini</taxon>
        <taxon>Cercopithecidae</taxon>
        <taxon>Cercopithecinae</taxon>
        <taxon>Cercocebus</taxon>
    </lineage>
</organism>
<keyword evidence="3" id="KW-1185">Reference proteome</keyword>
<evidence type="ECO:0000256" key="1">
    <source>
        <dbReference type="SAM" id="MobiDB-lite"/>
    </source>
</evidence>
<sequence>TGTSSTDSQQAGHRSCSASNTSAENLTCLSLPVSPGTAPLPGPAQAG</sequence>
<dbReference type="Ensembl" id="ENSCATT00000063701.1">
    <property type="protein sequence ID" value="ENSCATP00000039390.1"/>
    <property type="gene ID" value="ENSCATG00000042318.1"/>
</dbReference>
<reference evidence="2" key="1">
    <citation type="submission" date="2025-08" db="UniProtKB">
        <authorList>
            <consortium name="Ensembl"/>
        </authorList>
    </citation>
    <scope>IDENTIFICATION</scope>
</reference>
<feature type="region of interest" description="Disordered" evidence="1">
    <location>
        <begin position="1"/>
        <end position="24"/>
    </location>
</feature>
<dbReference type="Proteomes" id="UP000233060">
    <property type="component" value="Unassembled WGS sequence"/>
</dbReference>
<reference evidence="2" key="2">
    <citation type="submission" date="2025-09" db="UniProtKB">
        <authorList>
            <consortium name="Ensembl"/>
        </authorList>
    </citation>
    <scope>IDENTIFICATION</scope>
</reference>
<name>A0A2K5NPU6_CERAT</name>
<evidence type="ECO:0000313" key="2">
    <source>
        <dbReference type="Ensembl" id="ENSCATP00000039390.1"/>
    </source>
</evidence>
<protein>
    <submittedName>
        <fullName evidence="2">Uncharacterized protein</fullName>
    </submittedName>
</protein>
<dbReference type="AlphaFoldDB" id="A0A2K5NPU6"/>